<dbReference type="STRING" id="1192868.GCA_000304395_00745"/>
<evidence type="ECO:0000313" key="2">
    <source>
        <dbReference type="Proteomes" id="UP000245396"/>
    </source>
</evidence>
<protein>
    <recommendedName>
        <fullName evidence="3">Methyltransferase family protein</fullName>
    </recommendedName>
</protein>
<reference evidence="1 2" key="1">
    <citation type="submission" date="2018-05" db="EMBL/GenBank/DDBJ databases">
        <title>Genomic Encyclopedia of Type Strains, Phase IV (KMG-IV): sequencing the most valuable type-strain genomes for metagenomic binning, comparative biology and taxonomic classification.</title>
        <authorList>
            <person name="Goeker M."/>
        </authorList>
    </citation>
    <scope>NUCLEOTIDE SEQUENCE [LARGE SCALE GENOMIC DNA]</scope>
    <source>
        <strain evidence="1 2">DSM 6986</strain>
    </source>
</reference>
<dbReference type="InterPro" id="IPR029063">
    <property type="entry name" value="SAM-dependent_MTases_sf"/>
</dbReference>
<accession>A0A316C2U1</accession>
<dbReference type="EMBL" id="QGGG01000015">
    <property type="protein sequence ID" value="PWJ79421.1"/>
    <property type="molecule type" value="Genomic_DNA"/>
</dbReference>
<sequence length="235" mass="27282">MSASDIFENILAKPKIDPYTNRNSIEFKFRERRFATIRNILKSIIDEKGSASILDLGGTETYWNIGKEFIEANRNRLHITIVNTLEASTENGGIFTYHQMSATDPDLFKGQEFDFVHSNSVIEHVGAYADMQAFADNTRRLAPRYYVQTPNYWFPYEPHFRFPGFQYLPERVRCTLIMRYSLGFFRRIEDKAEAEDIIQHHRLLSSRQMAALFPDAAISHEKFAKLNKSIIAIKA</sequence>
<evidence type="ECO:0000313" key="1">
    <source>
        <dbReference type="EMBL" id="PWJ79421.1"/>
    </source>
</evidence>
<organism evidence="1 2">
    <name type="scientific">Pseudaminobacter salicylatoxidans</name>
    <dbReference type="NCBI Taxonomy" id="93369"/>
    <lineage>
        <taxon>Bacteria</taxon>
        <taxon>Pseudomonadati</taxon>
        <taxon>Pseudomonadota</taxon>
        <taxon>Alphaproteobacteria</taxon>
        <taxon>Hyphomicrobiales</taxon>
        <taxon>Phyllobacteriaceae</taxon>
        <taxon>Pseudaminobacter</taxon>
    </lineage>
</organism>
<evidence type="ECO:0008006" key="3">
    <source>
        <dbReference type="Google" id="ProtNLM"/>
    </source>
</evidence>
<dbReference type="SUPFAM" id="SSF53335">
    <property type="entry name" value="S-adenosyl-L-methionine-dependent methyltransferases"/>
    <property type="match status" value="1"/>
</dbReference>
<dbReference type="Gene3D" id="3.40.50.150">
    <property type="entry name" value="Vaccinia Virus protein VP39"/>
    <property type="match status" value="1"/>
</dbReference>
<dbReference type="AlphaFoldDB" id="A0A316C2U1"/>
<dbReference type="OrthoDB" id="7260171at2"/>
<dbReference type="Proteomes" id="UP000245396">
    <property type="component" value="Unassembled WGS sequence"/>
</dbReference>
<gene>
    <name evidence="1" type="ORF">C7441_11529</name>
</gene>
<name>A0A316C2U1_PSESE</name>
<proteinExistence type="predicted"/>
<comment type="caution">
    <text evidence="1">The sequence shown here is derived from an EMBL/GenBank/DDBJ whole genome shotgun (WGS) entry which is preliminary data.</text>
</comment>
<keyword evidence="2" id="KW-1185">Reference proteome</keyword>